<evidence type="ECO:0000256" key="3">
    <source>
        <dbReference type="PROSITE-ProRule" id="PRU00708"/>
    </source>
</evidence>
<sequence length="860" mass="97182">MRGLSSLASRVSPAIINRSRDQPKLTKFREPNHSNSKKSKPSSLLRRHVEATLQDAHISAAKPVDHQSLGRILSRKDWFLLLKHEFNDLQSKLSVQLVVSILQNQENPLNCLRFYIWVSNLNAKFGSNLSIRAVLANTLYRKGPVLLSVEFIREIRSCGYRISEELLCVLFGSWGRLGLAKYCAEIFGQISFLGLSPSTRLYNAVIDALVKSNSLDLAYLKFHNMAVDNCKPDRFTYNILIHGVCRIGVVDEALRLIKQMESIGHRPNVFTYTILIDGYCTAKRVDEAFGVLNMMKERSVNPSDATFRSLVYGVFRAVEPEKALELLTRYLEVEPILPKLACDAIFYCLSSKSMPRETASFLKRAIEKGYLPDNATFNVTMASLIKGADLDEMCELLDTLLERGLKLALNTSLSLVEAFYAAGKGEEGTRYLELMVKDGLVSNVFSYNMLIDSFVKVRMMDKAYELLQEMRTRGIVPNLVTFNTVIKGHCKAIEIGKAREFLEMLLELGLKPDIFTFNSIIDGLCRAHRVDEAFDCFNEMVEWGVAPDAFTYNILIHYFCISGHVTKSLDLFRKMQSEGISPDVFSFNSVIQSFCRMKKIEKAQNFLITMLMMDLTPDNFTYCAFIKALCELGRFDEAKEIFLSMEANGCRPDSYTCNTIMGALIRSAHFEEAQYIARKCKDYGILLEPIHDGGRSGLKSNVIREENKWVISRQAKALLMLETLLLHILGEKADTPLSQTLPMAFSLIFRQRLLAAAMFSVLVFSCQLGNGLEEPYQTGTAVNDPTEIVGKALLCFDNKNIYADCEEAYRLTESGNVNVTRNETDAYCEGPCLTETHFLLTCIENILTNFEFYNKATIQD</sequence>
<comment type="similarity">
    <text evidence="1">Belongs to the PPR family. P subfamily.</text>
</comment>
<evidence type="ECO:0000313" key="7">
    <source>
        <dbReference type="Proteomes" id="UP001370490"/>
    </source>
</evidence>
<dbReference type="PANTHER" id="PTHR47939:SF13">
    <property type="entry name" value="OS03G0201400 PROTEIN"/>
    <property type="match status" value="1"/>
</dbReference>
<feature type="domain" description="DUF7731" evidence="5">
    <location>
        <begin position="785"/>
        <end position="860"/>
    </location>
</feature>
<dbReference type="PROSITE" id="PS51375">
    <property type="entry name" value="PPR"/>
    <property type="match status" value="10"/>
</dbReference>
<dbReference type="InterPro" id="IPR002885">
    <property type="entry name" value="PPR_rpt"/>
</dbReference>
<comment type="caution">
    <text evidence="6">The sequence shown here is derived from an EMBL/GenBank/DDBJ whole genome shotgun (WGS) entry which is preliminary data.</text>
</comment>
<evidence type="ECO:0000256" key="4">
    <source>
        <dbReference type="SAM" id="MobiDB-lite"/>
    </source>
</evidence>
<feature type="repeat" description="PPR" evidence="3">
    <location>
        <begin position="268"/>
        <end position="302"/>
    </location>
</feature>
<feature type="repeat" description="PPR" evidence="3">
    <location>
        <begin position="443"/>
        <end position="477"/>
    </location>
</feature>
<feature type="repeat" description="PPR" evidence="3">
    <location>
        <begin position="583"/>
        <end position="617"/>
    </location>
</feature>
<feature type="repeat" description="PPR" evidence="3">
    <location>
        <begin position="198"/>
        <end position="232"/>
    </location>
</feature>
<gene>
    <name evidence="6" type="ORF">RJ641_004338</name>
</gene>
<dbReference type="InterPro" id="IPR050667">
    <property type="entry name" value="PPR-containing_protein"/>
</dbReference>
<evidence type="ECO:0000256" key="1">
    <source>
        <dbReference type="ARBA" id="ARBA00007626"/>
    </source>
</evidence>
<protein>
    <submittedName>
        <fullName evidence="6">Pentatricopeptide repeat</fullName>
    </submittedName>
</protein>
<feature type="non-terminal residue" evidence="6">
    <location>
        <position position="860"/>
    </location>
</feature>
<accession>A0AAN8VEJ2</accession>
<feature type="repeat" description="PPR" evidence="3">
    <location>
        <begin position="513"/>
        <end position="547"/>
    </location>
</feature>
<evidence type="ECO:0000256" key="2">
    <source>
        <dbReference type="ARBA" id="ARBA00022737"/>
    </source>
</evidence>
<dbReference type="Proteomes" id="UP001370490">
    <property type="component" value="Unassembled WGS sequence"/>
</dbReference>
<evidence type="ECO:0000313" key="6">
    <source>
        <dbReference type="EMBL" id="KAK6930244.1"/>
    </source>
</evidence>
<dbReference type="Pfam" id="PF01535">
    <property type="entry name" value="PPR"/>
    <property type="match status" value="1"/>
</dbReference>
<organism evidence="6 7">
    <name type="scientific">Dillenia turbinata</name>
    <dbReference type="NCBI Taxonomy" id="194707"/>
    <lineage>
        <taxon>Eukaryota</taxon>
        <taxon>Viridiplantae</taxon>
        <taxon>Streptophyta</taxon>
        <taxon>Embryophyta</taxon>
        <taxon>Tracheophyta</taxon>
        <taxon>Spermatophyta</taxon>
        <taxon>Magnoliopsida</taxon>
        <taxon>eudicotyledons</taxon>
        <taxon>Gunneridae</taxon>
        <taxon>Pentapetalae</taxon>
        <taxon>Dilleniales</taxon>
        <taxon>Dilleniaceae</taxon>
        <taxon>Dillenia</taxon>
    </lineage>
</organism>
<evidence type="ECO:0000259" key="5">
    <source>
        <dbReference type="Pfam" id="PF24865"/>
    </source>
</evidence>
<dbReference type="Gene3D" id="1.25.40.10">
    <property type="entry name" value="Tetratricopeptide repeat domain"/>
    <property type="match status" value="5"/>
</dbReference>
<name>A0AAN8VEJ2_9MAGN</name>
<dbReference type="InterPro" id="IPR011990">
    <property type="entry name" value="TPR-like_helical_dom_sf"/>
</dbReference>
<feature type="region of interest" description="Disordered" evidence="4">
    <location>
        <begin position="20"/>
        <end position="44"/>
    </location>
</feature>
<dbReference type="Pfam" id="PF24865">
    <property type="entry name" value="DUF7731"/>
    <property type="match status" value="1"/>
</dbReference>
<feature type="repeat" description="PPR" evidence="3">
    <location>
        <begin position="548"/>
        <end position="582"/>
    </location>
</feature>
<dbReference type="PANTHER" id="PTHR47939">
    <property type="entry name" value="MEMBRANE-ASSOCIATED SALT-INDUCIBLE PROTEIN-LIKE"/>
    <property type="match status" value="1"/>
</dbReference>
<dbReference type="Pfam" id="PF13041">
    <property type="entry name" value="PPR_2"/>
    <property type="match status" value="4"/>
</dbReference>
<keyword evidence="2" id="KW-0677">Repeat</keyword>
<feature type="repeat" description="PPR" evidence="3">
    <location>
        <begin position="478"/>
        <end position="512"/>
    </location>
</feature>
<dbReference type="AlphaFoldDB" id="A0AAN8VEJ2"/>
<feature type="compositionally biased region" description="Basic and acidic residues" evidence="4">
    <location>
        <begin position="20"/>
        <end position="32"/>
    </location>
</feature>
<feature type="repeat" description="PPR" evidence="3">
    <location>
        <begin position="618"/>
        <end position="652"/>
    </location>
</feature>
<dbReference type="NCBIfam" id="TIGR00756">
    <property type="entry name" value="PPR"/>
    <property type="match status" value="8"/>
</dbReference>
<keyword evidence="7" id="KW-1185">Reference proteome</keyword>
<feature type="repeat" description="PPR" evidence="3">
    <location>
        <begin position="373"/>
        <end position="407"/>
    </location>
</feature>
<dbReference type="InterPro" id="IPR056633">
    <property type="entry name" value="DUF7731"/>
</dbReference>
<reference evidence="6 7" key="1">
    <citation type="submission" date="2023-12" db="EMBL/GenBank/DDBJ databases">
        <title>A high-quality genome assembly for Dillenia turbinata (Dilleniales).</title>
        <authorList>
            <person name="Chanderbali A."/>
        </authorList>
    </citation>
    <scope>NUCLEOTIDE SEQUENCE [LARGE SCALE GENOMIC DNA]</scope>
    <source>
        <strain evidence="6">LSX21</strain>
        <tissue evidence="6">Leaf</tissue>
    </source>
</reference>
<dbReference type="EMBL" id="JBAMMX010000012">
    <property type="protein sequence ID" value="KAK6930244.1"/>
    <property type="molecule type" value="Genomic_DNA"/>
</dbReference>
<feature type="repeat" description="PPR" evidence="3">
    <location>
        <begin position="233"/>
        <end position="267"/>
    </location>
</feature>
<proteinExistence type="inferred from homology"/>